<feature type="domain" description="Flagellar Assembly Protein A N-terminal region" evidence="1">
    <location>
        <begin position="13"/>
        <end position="200"/>
    </location>
</feature>
<sequence length="515" mass="57569">MGKLHEFIRKLDIITSNDNMEVHINIEYVPKFKDSYKNTSLLTSDKKVKSIYPPVYSADEIRNQLKKNKIIYGILPEALEKCSNINGVKNLLIAKGKKTVDGTDDTLNIIFKRDLKIQFTEDSTGKVNFKSIGSIEYVKKGTVLAVKHSGAEGSDGKDVYGHNIRHKPSNRIKLTAGEGCTLKDENEIIALIDGKPSFLQNIFFVHEIHEINSDVDIKTGNIKFYGPILIRGAVREDMMVQSEDSIEIKKNVEKSNIIAKGNIKIDGNVILSKIVSGGENIINIRNLNIFMELKDNILDLVKAASELKRFNRLQNNINYGEIIKLLIEGRFKSIIRLCSEIVNLDEYAYSLFTKRLFHLSPLNLKGPKELLEIVYIIDNNIENIKKNVIISTNVDISYCQDSIIESAGSIIIGGKGEYISKLTAKDNIIFTENDSVSRGGLIKAGQEVHCGTVGSLSGVSTKISVERKGHIYAKEVYANTIFSIGKLEYIVEAPCREVHAYLNCNGEITVDKLLL</sequence>
<dbReference type="InterPro" id="IPR046865">
    <property type="entry name" value="FapA_b_solenoid"/>
</dbReference>
<dbReference type="RefSeq" id="WP_003443819.1">
    <property type="nucleotide sequence ID" value="NZ_ANZB01000004.1"/>
</dbReference>
<dbReference type="AlphaFoldDB" id="A0A0H3J1P8"/>
<gene>
    <name evidence="2" type="ORF">CLPA_c17560</name>
    <name evidence="3" type="ORF">CP6013_01425</name>
</gene>
<organism evidence="2 5">
    <name type="scientific">Clostridium pasteurianum DSM 525 = ATCC 6013</name>
    <dbReference type="NCBI Taxonomy" id="1262449"/>
    <lineage>
        <taxon>Bacteria</taxon>
        <taxon>Bacillati</taxon>
        <taxon>Bacillota</taxon>
        <taxon>Clostridia</taxon>
        <taxon>Eubacteriales</taxon>
        <taxon>Clostridiaceae</taxon>
        <taxon>Clostridium</taxon>
    </lineage>
</organism>
<evidence type="ECO:0000259" key="1">
    <source>
        <dbReference type="Pfam" id="PF20250"/>
    </source>
</evidence>
<reference evidence="3" key="2">
    <citation type="submission" date="2015-10" db="EMBL/GenBank/DDBJ databases">
        <title>Improved Draft Genome Sequence of Clostridium pasteurianum Strain ATCC 6013 (DSM 525) Using a Hybrid Next-Generation Sequencing Approach.</title>
        <authorList>
            <person name="Pyne M.E."/>
            <person name="Utturkar S.M."/>
            <person name="Brown S.D."/>
            <person name="Moo-Young M."/>
            <person name="Chung D.A."/>
            <person name="Chou P.C."/>
        </authorList>
    </citation>
    <scope>NUCLEOTIDE SEQUENCE</scope>
    <source>
        <strain evidence="3">ATCC 6013</strain>
    </source>
</reference>
<keyword evidence="5" id="KW-1185">Reference proteome</keyword>
<reference evidence="3 4" key="3">
    <citation type="journal article" name="Genome Announc.">
        <title>Improved Draft Genome Sequence of Clostridium pasteurianum Strain ATCC 6013 (DSM 525) Using a Hybrid Next-Generation Sequencing Approach.</title>
        <authorList>
            <person name="Pyne M.E."/>
            <person name="Utturkar S."/>
            <person name="Brown S.D."/>
            <person name="Moo-Young M."/>
            <person name="Chung D.A."/>
            <person name="Chou C.P."/>
        </authorList>
    </citation>
    <scope>NUCLEOTIDE SEQUENCE [LARGE SCALE GENOMIC DNA]</scope>
    <source>
        <strain evidence="3 4">ATCC 6013</strain>
    </source>
</reference>
<accession>A0A0H3J1P8</accession>
<dbReference type="Proteomes" id="UP000030905">
    <property type="component" value="Chromosome"/>
</dbReference>
<dbReference type="KEGG" id="cpat:CLPA_c17560"/>
<dbReference type="PANTHER" id="PTHR38032:SF1">
    <property type="entry name" value="RNA-BINDING PROTEIN KHPB N-TERMINAL DOMAIN-CONTAINING PROTEIN"/>
    <property type="match status" value="1"/>
</dbReference>
<name>A0A0H3J1P8_CLOPA</name>
<proteinExistence type="predicted"/>
<protein>
    <recommendedName>
        <fullName evidence="1">Flagellar Assembly Protein A N-terminal region domain-containing protein</fullName>
    </recommendedName>
</protein>
<reference evidence="2 5" key="1">
    <citation type="journal article" date="2015" name="Genome Announc.">
        <title>Complete Genome Sequence of the Nitrogen-Fixing and Solvent-Producing Clostridium pasteurianum DSM 525.</title>
        <authorList>
            <person name="Poehlein A."/>
            <person name="Grosse-Honebrink A."/>
            <person name="Zhang Y."/>
            <person name="Minton N.P."/>
            <person name="Daniel R."/>
        </authorList>
    </citation>
    <scope>NUCLEOTIDE SEQUENCE [LARGE SCALE GENOMIC DNA]</scope>
    <source>
        <strain evidence="2">DSM 525</strain>
        <strain evidence="5">DSM 525 / ATCC 6013</strain>
    </source>
</reference>
<dbReference type="Pfam" id="PF03961">
    <property type="entry name" value="FapA"/>
    <property type="match status" value="1"/>
</dbReference>
<dbReference type="InterPro" id="IPR005646">
    <property type="entry name" value="FapA"/>
</dbReference>
<dbReference type="Proteomes" id="UP000028042">
    <property type="component" value="Unassembled WGS sequence"/>
</dbReference>
<dbReference type="GeneID" id="93073918"/>
<dbReference type="PATRIC" id="fig|1262449.3.peg.1592"/>
<dbReference type="KEGG" id="cpae:CPAST_c17560"/>
<evidence type="ECO:0000313" key="4">
    <source>
        <dbReference type="Proteomes" id="UP000028042"/>
    </source>
</evidence>
<evidence type="ECO:0000313" key="5">
    <source>
        <dbReference type="Proteomes" id="UP000030905"/>
    </source>
</evidence>
<dbReference type="eggNOG" id="COG1315">
    <property type="taxonomic scope" value="Bacteria"/>
</dbReference>
<dbReference type="InterPro" id="IPR046866">
    <property type="entry name" value="FapA_N"/>
</dbReference>
<dbReference type="EMBL" id="JPGY02000001">
    <property type="protein sequence ID" value="KRU12178.1"/>
    <property type="molecule type" value="Genomic_DNA"/>
</dbReference>
<dbReference type="EMBL" id="CP009268">
    <property type="protein sequence ID" value="AJA51814.1"/>
    <property type="molecule type" value="Genomic_DNA"/>
</dbReference>
<dbReference type="PANTHER" id="PTHR38032">
    <property type="entry name" value="POLYMERASE-RELATED"/>
    <property type="match status" value="1"/>
</dbReference>
<dbReference type="Pfam" id="PF20250">
    <property type="entry name" value="FapA_N"/>
    <property type="match status" value="1"/>
</dbReference>
<evidence type="ECO:0000313" key="3">
    <source>
        <dbReference type="EMBL" id="KRU12178.1"/>
    </source>
</evidence>
<evidence type="ECO:0000313" key="2">
    <source>
        <dbReference type="EMBL" id="AJA51814.1"/>
    </source>
</evidence>